<comment type="caution">
    <text evidence="2">The sequence shown here is derived from an EMBL/GenBank/DDBJ whole genome shotgun (WGS) entry which is preliminary data.</text>
</comment>
<feature type="region of interest" description="Disordered" evidence="1">
    <location>
        <begin position="42"/>
        <end position="64"/>
    </location>
</feature>
<proteinExistence type="predicted"/>
<feature type="compositionally biased region" description="Low complexity" evidence="1">
    <location>
        <begin position="43"/>
        <end position="55"/>
    </location>
</feature>
<sequence length="64" mass="6939">MQALPFVLPNPLASLASPFTSTFKQGPTVLMCNSPVVAPTQCPNNQPNLNLSPSQMTQLETRLR</sequence>
<evidence type="ECO:0000313" key="2">
    <source>
        <dbReference type="EMBL" id="VEL18352.1"/>
    </source>
</evidence>
<protein>
    <submittedName>
        <fullName evidence="2">Uncharacterized protein</fullName>
    </submittedName>
</protein>
<dbReference type="Proteomes" id="UP000784294">
    <property type="component" value="Unassembled WGS sequence"/>
</dbReference>
<gene>
    <name evidence="2" type="ORF">PXEA_LOCUS11792</name>
</gene>
<dbReference type="AlphaFoldDB" id="A0A3S5CG43"/>
<accession>A0A3S5CG43</accession>
<keyword evidence="3" id="KW-1185">Reference proteome</keyword>
<evidence type="ECO:0000256" key="1">
    <source>
        <dbReference type="SAM" id="MobiDB-lite"/>
    </source>
</evidence>
<name>A0A3S5CG43_9PLAT</name>
<organism evidence="2 3">
    <name type="scientific">Protopolystoma xenopodis</name>
    <dbReference type="NCBI Taxonomy" id="117903"/>
    <lineage>
        <taxon>Eukaryota</taxon>
        <taxon>Metazoa</taxon>
        <taxon>Spiralia</taxon>
        <taxon>Lophotrochozoa</taxon>
        <taxon>Platyhelminthes</taxon>
        <taxon>Monogenea</taxon>
        <taxon>Polyopisthocotylea</taxon>
        <taxon>Polystomatidea</taxon>
        <taxon>Polystomatidae</taxon>
        <taxon>Protopolystoma</taxon>
    </lineage>
</organism>
<dbReference type="EMBL" id="CAAALY010036659">
    <property type="protein sequence ID" value="VEL18352.1"/>
    <property type="molecule type" value="Genomic_DNA"/>
</dbReference>
<reference evidence="2" key="1">
    <citation type="submission" date="2018-11" db="EMBL/GenBank/DDBJ databases">
        <authorList>
            <consortium name="Pathogen Informatics"/>
        </authorList>
    </citation>
    <scope>NUCLEOTIDE SEQUENCE</scope>
</reference>
<evidence type="ECO:0000313" key="3">
    <source>
        <dbReference type="Proteomes" id="UP000784294"/>
    </source>
</evidence>